<dbReference type="GO" id="GO:0009851">
    <property type="term" value="P:auxin biosynthetic process"/>
    <property type="evidence" value="ECO:0007669"/>
    <property type="project" value="UniProtKB-KW"/>
</dbReference>
<dbReference type="Gene3D" id="3.90.660.10">
    <property type="match status" value="1"/>
</dbReference>
<keyword evidence="5" id="KW-0073">Auxin biosynthesis</keyword>
<dbReference type="EMBL" id="CP042344">
    <property type="protein sequence ID" value="QEA14591.1"/>
    <property type="molecule type" value="Genomic_DNA"/>
</dbReference>
<dbReference type="Gene3D" id="3.50.50.60">
    <property type="entry name" value="FAD/NAD(P)-binding domain"/>
    <property type="match status" value="1"/>
</dbReference>
<accession>A0A5B8RYL7</accession>
<dbReference type="Proteomes" id="UP000321199">
    <property type="component" value="Chromosome"/>
</dbReference>
<keyword evidence="9" id="KW-1185">Reference proteome</keyword>
<evidence type="ECO:0000256" key="5">
    <source>
        <dbReference type="ARBA" id="ARBA00023070"/>
    </source>
</evidence>
<dbReference type="OrthoDB" id="337830at2"/>
<feature type="domain" description="Amine oxidase" evidence="7">
    <location>
        <begin position="41"/>
        <end position="499"/>
    </location>
</feature>
<protein>
    <recommendedName>
        <fullName evidence="4">Tryptophan 2-monooxygenase</fullName>
        <ecNumber evidence="3">1.13.12.3</ecNumber>
    </recommendedName>
</protein>
<comment type="similarity">
    <text evidence="2">Belongs to the tryptophan 2-monooxygenase family.</text>
</comment>
<dbReference type="InterPro" id="IPR050281">
    <property type="entry name" value="Flavin_monoamine_oxidase"/>
</dbReference>
<evidence type="ECO:0000256" key="2">
    <source>
        <dbReference type="ARBA" id="ARBA00005833"/>
    </source>
</evidence>
<dbReference type="Pfam" id="PF01593">
    <property type="entry name" value="Amino_oxidase"/>
    <property type="match status" value="1"/>
</dbReference>
<dbReference type="PANTHER" id="PTHR10742">
    <property type="entry name" value="FLAVIN MONOAMINE OXIDASE"/>
    <property type="match status" value="1"/>
</dbReference>
<evidence type="ECO:0000256" key="4">
    <source>
        <dbReference type="ARBA" id="ARBA00017871"/>
    </source>
</evidence>
<reference evidence="8 9" key="1">
    <citation type="submission" date="2019-07" db="EMBL/GenBank/DDBJ databases">
        <title>Complete genome sequence of Comamonas sp. NLF 7-7 isolated from livestock.</title>
        <authorList>
            <person name="Kim D.H."/>
            <person name="Kim J.G."/>
        </authorList>
    </citation>
    <scope>NUCLEOTIDE SEQUENCE [LARGE SCALE GENOMIC DNA]</scope>
    <source>
        <strain evidence="8 9">NLF 7-7</strain>
    </source>
</reference>
<dbReference type="GO" id="GO:0050361">
    <property type="term" value="F:tryptophan 2-monooxygenase activity"/>
    <property type="evidence" value="ECO:0007669"/>
    <property type="project" value="UniProtKB-EC"/>
</dbReference>
<evidence type="ECO:0000256" key="6">
    <source>
        <dbReference type="ARBA" id="ARBA00047321"/>
    </source>
</evidence>
<evidence type="ECO:0000259" key="7">
    <source>
        <dbReference type="Pfam" id="PF01593"/>
    </source>
</evidence>
<evidence type="ECO:0000313" key="8">
    <source>
        <dbReference type="EMBL" id="QEA14591.1"/>
    </source>
</evidence>
<dbReference type="EC" id="1.13.12.3" evidence="3"/>
<proteinExistence type="inferred from homology"/>
<dbReference type="InterPro" id="IPR002937">
    <property type="entry name" value="Amino_oxidase"/>
</dbReference>
<dbReference type="InterPro" id="IPR036188">
    <property type="entry name" value="FAD/NAD-bd_sf"/>
</dbReference>
<dbReference type="KEGG" id="cof:FOZ74_12580"/>
<evidence type="ECO:0000256" key="1">
    <source>
        <dbReference type="ARBA" id="ARBA00004814"/>
    </source>
</evidence>
<dbReference type="PANTHER" id="PTHR10742:SF410">
    <property type="entry name" value="LYSINE-SPECIFIC HISTONE DEMETHYLASE 2"/>
    <property type="match status" value="1"/>
</dbReference>
<dbReference type="SUPFAM" id="SSF54373">
    <property type="entry name" value="FAD-linked reductases, C-terminal domain"/>
    <property type="match status" value="1"/>
</dbReference>
<evidence type="ECO:0000313" key="9">
    <source>
        <dbReference type="Proteomes" id="UP000321199"/>
    </source>
</evidence>
<dbReference type="SUPFAM" id="SSF51905">
    <property type="entry name" value="FAD/NAD(P)-binding domain"/>
    <property type="match status" value="1"/>
</dbReference>
<comment type="catalytic activity">
    <reaction evidence="6">
        <text>L-tryptophan + O2 = indole-3-acetamide + CO2 + H2O</text>
        <dbReference type="Rhea" id="RHEA:16165"/>
        <dbReference type="ChEBI" id="CHEBI:15377"/>
        <dbReference type="ChEBI" id="CHEBI:15379"/>
        <dbReference type="ChEBI" id="CHEBI:16031"/>
        <dbReference type="ChEBI" id="CHEBI:16526"/>
        <dbReference type="ChEBI" id="CHEBI:57912"/>
        <dbReference type="EC" id="1.13.12.3"/>
    </reaction>
</comment>
<comment type="pathway">
    <text evidence="1">Plant hormone metabolism; auxin biosynthesis.</text>
</comment>
<name>A0A5B8RYL7_9BURK</name>
<dbReference type="Gene3D" id="1.20.1440.240">
    <property type="match status" value="1"/>
</dbReference>
<sequence>MYQAMSTLGFAAQSGQYQYNGPIKLEGAKPGSSVVILGAGLAGMVAAYELRRAGYQVQILEYQDRAGGRCYTLRGGDSVEEIDASVQKVQFARGNYLNPGPWRVPYHHVALLDYYKKLGVEIEPFNMFNHNAYLHADGELGGKPVRAHEVYSDVRGHVAELLAKSVRQNALDDAVSGEDAQKLLASLKDWGFLDKQYRYAKNMQTSMARGYAVEPGGGLMPVARPSQPIGLKDLVGTNLWSMLGVFNMHEFATTMFEPKGGMDMLAQAFARELKDVIRLRSQVVRIEQGADGVTISYKDRGDPDNVLKARADWCVCTIPASVLSQLEEIQVGKPMLDAIQSLPYGSSVKIGLEFNRRFWEEDERIYGGISYTSLPIEQISYPSTGYLSSGPAVLLGSYTYENTNSYRFTAMSPEERVRLAVEWGSRIHPQYKKEFRSGVALAWHRMPWIHGCYGLWNDALRAAHYDDLAAIDGRIVLAGEHVSYIPAWQEGAILSSLDAITRLHAKASA</sequence>
<organism evidence="8 9">
    <name type="scientific">Comamonas flocculans</name>
    <dbReference type="NCBI Taxonomy" id="2597701"/>
    <lineage>
        <taxon>Bacteria</taxon>
        <taxon>Pseudomonadati</taxon>
        <taxon>Pseudomonadota</taxon>
        <taxon>Betaproteobacteria</taxon>
        <taxon>Burkholderiales</taxon>
        <taxon>Comamonadaceae</taxon>
        <taxon>Comamonas</taxon>
    </lineage>
</organism>
<dbReference type="AlphaFoldDB" id="A0A5B8RYL7"/>
<gene>
    <name evidence="8" type="ORF">FOZ74_12580</name>
</gene>
<evidence type="ECO:0000256" key="3">
    <source>
        <dbReference type="ARBA" id="ARBA00012535"/>
    </source>
</evidence>